<dbReference type="OrthoDB" id="6074301at2759"/>
<dbReference type="Pfam" id="PF00229">
    <property type="entry name" value="TNF"/>
    <property type="match status" value="1"/>
</dbReference>
<dbReference type="GO" id="GO:0005615">
    <property type="term" value="C:extracellular space"/>
    <property type="evidence" value="ECO:0007669"/>
    <property type="project" value="UniProtKB-KW"/>
</dbReference>
<proteinExistence type="inferred from homology"/>
<dbReference type="PANTHER" id="PTHR11471:SF13">
    <property type="entry name" value="TNF FAMILY PROFILE DOMAIN-CONTAINING PROTEIN"/>
    <property type="match status" value="1"/>
</dbReference>
<comment type="subcellular location">
    <subcellularLocation>
        <location evidence="1">Membrane</location>
    </subcellularLocation>
</comment>
<dbReference type="GO" id="GO:0006955">
    <property type="term" value="P:immune response"/>
    <property type="evidence" value="ECO:0007669"/>
    <property type="project" value="InterPro"/>
</dbReference>
<sequence length="306" mass="34640">MTIWSPVLQLLNSLVIVIVAVTGRFEIFNVIFSCSELNQIFTITQQNIQMAESSEVNKEYLDDLIDQTVKAQASRGLRASRCITITSLVLSLIAVVFVANFPKRAHSSDGNFYKIYDELQEKIIEEMTKFLVERHKLKQKKYEMMMRFKHTPVSAHISLSGAVRIPASEDKPESSVLVRKNIDSLDHARGVKVDKDGLVILHSGLYFVHASVTPEFSSRVAYTTWSMYIYKMRRNSQARTIKLTDTAHTFLSWTNSQNTGYSAGVFKLEAGEKLQLRLTGQSPIACDERSTFLGLFMLTSSSSYQK</sequence>
<dbReference type="PROSITE" id="PS50049">
    <property type="entry name" value="THD_2"/>
    <property type="match status" value="1"/>
</dbReference>
<evidence type="ECO:0000259" key="6">
    <source>
        <dbReference type="PROSITE" id="PS50049"/>
    </source>
</evidence>
<name>A0A9W2ZFQ8_BIOGL</name>
<keyword evidence="3" id="KW-0202">Cytokine</keyword>
<dbReference type="GO" id="GO:0005125">
    <property type="term" value="F:cytokine activity"/>
    <property type="evidence" value="ECO:0007669"/>
    <property type="project" value="UniProtKB-KW"/>
</dbReference>
<dbReference type="PANTHER" id="PTHR11471">
    <property type="entry name" value="TUMOR NECROSIS FACTOR FAMILY MEMBER"/>
    <property type="match status" value="1"/>
</dbReference>
<evidence type="ECO:0000256" key="5">
    <source>
        <dbReference type="SAM" id="Phobius"/>
    </source>
</evidence>
<gene>
    <name evidence="8" type="primary">LOC106078221</name>
</gene>
<keyword evidence="4 5" id="KW-0472">Membrane</keyword>
<evidence type="ECO:0000256" key="3">
    <source>
        <dbReference type="ARBA" id="ARBA00022514"/>
    </source>
</evidence>
<dbReference type="GO" id="GO:0005164">
    <property type="term" value="F:tumor necrosis factor receptor binding"/>
    <property type="evidence" value="ECO:0007669"/>
    <property type="project" value="InterPro"/>
</dbReference>
<dbReference type="Gene3D" id="2.60.120.40">
    <property type="match status" value="1"/>
</dbReference>
<protein>
    <submittedName>
        <fullName evidence="8">Uncharacterized protein LOC106078221 isoform X1</fullName>
    </submittedName>
</protein>
<organism evidence="7 8">
    <name type="scientific">Biomphalaria glabrata</name>
    <name type="common">Bloodfluke planorb</name>
    <name type="synonym">Freshwater snail</name>
    <dbReference type="NCBI Taxonomy" id="6526"/>
    <lineage>
        <taxon>Eukaryota</taxon>
        <taxon>Metazoa</taxon>
        <taxon>Spiralia</taxon>
        <taxon>Lophotrochozoa</taxon>
        <taxon>Mollusca</taxon>
        <taxon>Gastropoda</taxon>
        <taxon>Heterobranchia</taxon>
        <taxon>Euthyneura</taxon>
        <taxon>Panpulmonata</taxon>
        <taxon>Hygrophila</taxon>
        <taxon>Lymnaeoidea</taxon>
        <taxon>Planorbidae</taxon>
        <taxon>Biomphalaria</taxon>
    </lineage>
</organism>
<keyword evidence="7" id="KW-1185">Reference proteome</keyword>
<dbReference type="InterPro" id="IPR006052">
    <property type="entry name" value="TNF_dom"/>
</dbReference>
<evidence type="ECO:0000256" key="4">
    <source>
        <dbReference type="ARBA" id="ARBA00023136"/>
    </source>
</evidence>
<dbReference type="GO" id="GO:0016020">
    <property type="term" value="C:membrane"/>
    <property type="evidence" value="ECO:0007669"/>
    <property type="project" value="UniProtKB-SubCell"/>
</dbReference>
<dbReference type="RefSeq" id="XP_055873751.1">
    <property type="nucleotide sequence ID" value="XM_056017776.1"/>
</dbReference>
<dbReference type="GeneID" id="106078221"/>
<reference evidence="8" key="1">
    <citation type="submission" date="2025-08" db="UniProtKB">
        <authorList>
            <consortium name="RefSeq"/>
        </authorList>
    </citation>
    <scope>IDENTIFICATION</scope>
</reference>
<dbReference type="SUPFAM" id="SSF49842">
    <property type="entry name" value="TNF-like"/>
    <property type="match status" value="1"/>
</dbReference>
<keyword evidence="5" id="KW-0812">Transmembrane</keyword>
<keyword evidence="5" id="KW-1133">Transmembrane helix</keyword>
<dbReference type="InterPro" id="IPR008983">
    <property type="entry name" value="Tumour_necrosis_fac-like_dom"/>
</dbReference>
<comment type="similarity">
    <text evidence="2">Belongs to the tumor necrosis factor family.</text>
</comment>
<feature type="transmembrane region" description="Helical" evidence="5">
    <location>
        <begin position="82"/>
        <end position="101"/>
    </location>
</feature>
<dbReference type="AlphaFoldDB" id="A0A9W2ZFQ8"/>
<dbReference type="Proteomes" id="UP001165740">
    <property type="component" value="Chromosome 18"/>
</dbReference>
<evidence type="ECO:0000256" key="2">
    <source>
        <dbReference type="ARBA" id="ARBA00008670"/>
    </source>
</evidence>
<accession>A0A9W2ZFQ8</accession>
<feature type="transmembrane region" description="Helical" evidence="5">
    <location>
        <begin position="6"/>
        <end position="25"/>
    </location>
</feature>
<feature type="domain" description="THD" evidence="6">
    <location>
        <begin position="153"/>
        <end position="298"/>
    </location>
</feature>
<evidence type="ECO:0000313" key="7">
    <source>
        <dbReference type="Proteomes" id="UP001165740"/>
    </source>
</evidence>
<evidence type="ECO:0000313" key="8">
    <source>
        <dbReference type="RefSeq" id="XP_055873751.1"/>
    </source>
</evidence>
<evidence type="ECO:0000256" key="1">
    <source>
        <dbReference type="ARBA" id="ARBA00004370"/>
    </source>
</evidence>